<keyword evidence="3 9" id="KW-0436">Ligase</keyword>
<dbReference type="EMBL" id="PJQM01007015">
    <property type="protein sequence ID" value="RCH78759.1"/>
    <property type="molecule type" value="Genomic_DNA"/>
</dbReference>
<accession>A0A367IM63</accession>
<dbReference type="AlphaFoldDB" id="A0A367IM63"/>
<evidence type="ECO:0000256" key="8">
    <source>
        <dbReference type="ARBA" id="ARBA00049339"/>
    </source>
</evidence>
<dbReference type="GO" id="GO:0006420">
    <property type="term" value="P:arginyl-tRNA aminoacylation"/>
    <property type="evidence" value="ECO:0007669"/>
    <property type="project" value="InterPro"/>
</dbReference>
<gene>
    <name evidence="11" type="ORF">CU098_004248</name>
</gene>
<dbReference type="FunFam" id="1.10.730.10:FF:000006">
    <property type="entry name" value="Arginyl-tRNA synthetase 2, mitochondrial"/>
    <property type="match status" value="1"/>
</dbReference>
<dbReference type="Gene3D" id="1.10.730.10">
    <property type="entry name" value="Isoleucyl-tRNA Synthetase, Domain 1"/>
    <property type="match status" value="1"/>
</dbReference>
<evidence type="ECO:0000313" key="11">
    <source>
        <dbReference type="EMBL" id="RCH78759.1"/>
    </source>
</evidence>
<evidence type="ECO:0000256" key="9">
    <source>
        <dbReference type="RuleBase" id="RU363038"/>
    </source>
</evidence>
<dbReference type="Proteomes" id="UP000253551">
    <property type="component" value="Unassembled WGS sequence"/>
</dbReference>
<dbReference type="Pfam" id="PF05746">
    <property type="entry name" value="DALR_1"/>
    <property type="match status" value="1"/>
</dbReference>
<dbReference type="Pfam" id="PF00750">
    <property type="entry name" value="tRNA-synt_1d"/>
    <property type="match status" value="1"/>
</dbReference>
<dbReference type="GO" id="GO:0004814">
    <property type="term" value="F:arginine-tRNA ligase activity"/>
    <property type="evidence" value="ECO:0007669"/>
    <property type="project" value="UniProtKB-EC"/>
</dbReference>
<dbReference type="PANTHER" id="PTHR11956:SF11">
    <property type="entry name" value="ARGININE--TRNA LIGASE, MITOCHONDRIAL-RELATED"/>
    <property type="match status" value="1"/>
</dbReference>
<keyword evidence="4 9" id="KW-0547">Nucleotide-binding</keyword>
<dbReference type="InterPro" id="IPR014729">
    <property type="entry name" value="Rossmann-like_a/b/a_fold"/>
</dbReference>
<evidence type="ECO:0000256" key="4">
    <source>
        <dbReference type="ARBA" id="ARBA00022741"/>
    </source>
</evidence>
<evidence type="ECO:0000259" key="10">
    <source>
        <dbReference type="SMART" id="SM00836"/>
    </source>
</evidence>
<organism evidence="11 12">
    <name type="scientific">Rhizopus stolonifer</name>
    <name type="common">Rhizopus nigricans</name>
    <dbReference type="NCBI Taxonomy" id="4846"/>
    <lineage>
        <taxon>Eukaryota</taxon>
        <taxon>Fungi</taxon>
        <taxon>Fungi incertae sedis</taxon>
        <taxon>Mucoromycota</taxon>
        <taxon>Mucoromycotina</taxon>
        <taxon>Mucoromycetes</taxon>
        <taxon>Mucorales</taxon>
        <taxon>Mucorineae</taxon>
        <taxon>Rhizopodaceae</taxon>
        <taxon>Rhizopus</taxon>
    </lineage>
</organism>
<dbReference type="STRING" id="4846.A0A367IM63"/>
<dbReference type="InterPro" id="IPR009080">
    <property type="entry name" value="tRNAsynth_Ia_anticodon-bd"/>
</dbReference>
<dbReference type="NCBIfam" id="TIGR00456">
    <property type="entry name" value="argS"/>
    <property type="match status" value="1"/>
</dbReference>
<keyword evidence="6 9" id="KW-0648">Protein biosynthesis</keyword>
<protein>
    <recommendedName>
        <fullName evidence="2">arginine--tRNA ligase</fullName>
        <ecNumber evidence="2">6.1.1.19</ecNumber>
    </recommendedName>
</protein>
<keyword evidence="7 9" id="KW-0030">Aminoacyl-tRNA synthetase</keyword>
<evidence type="ECO:0000256" key="5">
    <source>
        <dbReference type="ARBA" id="ARBA00022840"/>
    </source>
</evidence>
<reference evidence="11 12" key="1">
    <citation type="journal article" date="2018" name="G3 (Bethesda)">
        <title>Phylogenetic and Phylogenomic Definition of Rhizopus Species.</title>
        <authorList>
            <person name="Gryganskyi A.P."/>
            <person name="Golan J."/>
            <person name="Dolatabadi S."/>
            <person name="Mondo S."/>
            <person name="Robb S."/>
            <person name="Idnurm A."/>
            <person name="Muszewska A."/>
            <person name="Steczkiewicz K."/>
            <person name="Masonjones S."/>
            <person name="Liao H.L."/>
            <person name="Gajdeczka M.T."/>
            <person name="Anike F."/>
            <person name="Vuek A."/>
            <person name="Anishchenko I.M."/>
            <person name="Voigt K."/>
            <person name="de Hoog G.S."/>
            <person name="Smith M.E."/>
            <person name="Heitman J."/>
            <person name="Vilgalys R."/>
            <person name="Stajich J.E."/>
        </authorList>
    </citation>
    <scope>NUCLEOTIDE SEQUENCE [LARGE SCALE GENOMIC DNA]</scope>
    <source>
        <strain evidence="11 12">LSU 92-RS-03</strain>
    </source>
</reference>
<dbReference type="OrthoDB" id="68056at2759"/>
<evidence type="ECO:0000313" key="12">
    <source>
        <dbReference type="Proteomes" id="UP000253551"/>
    </source>
</evidence>
<evidence type="ECO:0000256" key="6">
    <source>
        <dbReference type="ARBA" id="ARBA00022917"/>
    </source>
</evidence>
<dbReference type="PANTHER" id="PTHR11956">
    <property type="entry name" value="ARGINYL-TRNA SYNTHETASE"/>
    <property type="match status" value="1"/>
</dbReference>
<evidence type="ECO:0000256" key="2">
    <source>
        <dbReference type="ARBA" id="ARBA00012837"/>
    </source>
</evidence>
<dbReference type="SUPFAM" id="SSF47323">
    <property type="entry name" value="Anticodon-binding domain of a subclass of class I aminoacyl-tRNA synthetases"/>
    <property type="match status" value="1"/>
</dbReference>
<dbReference type="GO" id="GO:0032543">
    <property type="term" value="P:mitochondrial translation"/>
    <property type="evidence" value="ECO:0007669"/>
    <property type="project" value="TreeGrafter"/>
</dbReference>
<dbReference type="InterPro" id="IPR001278">
    <property type="entry name" value="Arg-tRNA-ligase"/>
</dbReference>
<dbReference type="GO" id="GO:0005524">
    <property type="term" value="F:ATP binding"/>
    <property type="evidence" value="ECO:0007669"/>
    <property type="project" value="UniProtKB-KW"/>
</dbReference>
<dbReference type="EC" id="6.1.1.19" evidence="2"/>
<dbReference type="InterPro" id="IPR008909">
    <property type="entry name" value="DALR_anticod-bd"/>
</dbReference>
<name>A0A367IM63_RHIST</name>
<evidence type="ECO:0000256" key="1">
    <source>
        <dbReference type="ARBA" id="ARBA00005594"/>
    </source>
</evidence>
<keyword evidence="5 9" id="KW-0067">ATP-binding</keyword>
<dbReference type="Gene3D" id="3.40.50.620">
    <property type="entry name" value="HUPs"/>
    <property type="match status" value="1"/>
</dbReference>
<feature type="domain" description="DALR anticodon binding" evidence="10">
    <location>
        <begin position="283"/>
        <end position="399"/>
    </location>
</feature>
<dbReference type="SUPFAM" id="SSF52374">
    <property type="entry name" value="Nucleotidylyl transferase"/>
    <property type="match status" value="1"/>
</dbReference>
<comment type="similarity">
    <text evidence="1 9">Belongs to the class-I aminoacyl-tRNA synthetase family.</text>
</comment>
<sequence>MIDIFFLGLLAVGYEKYGNEIELVKDPIRHLYDVYVKINEDAKTNDTVDLQANHYFKRMEEAQWNKLRDMSIRSYKEVYKRLDVEFDVYSGESEVGSHIPKVYELLQKNGLLKETEDKAYVVDLEEYGLGQVPVKRADGTSLYMTRDLASILMRQELYPFKKAIYVVGNDQEIYFKQVFQIAKMMLPETDIELQHVGFGLIKGMSTRRGTVVFLDDLLNEAQRLNIDYMKNSENSQAEDIDQVADILGISAIMIQDMKTKRGLGYDFSWDRMVSREGYTGVRVQYAHVKACGIERKADIPITSDCDFSILKEPAAANLVRAISQFPDVVEKSFATLEPSAITSYLFELMTATNGAYKQLQVVRQSPEVAKARMLLFWSARTTLKNGLYLLGINRVLEKM</sequence>
<keyword evidence="12" id="KW-1185">Reference proteome</keyword>
<comment type="caution">
    <text evidence="11">The sequence shown here is derived from an EMBL/GenBank/DDBJ whole genome shotgun (WGS) entry which is preliminary data.</text>
</comment>
<dbReference type="GO" id="GO:0005739">
    <property type="term" value="C:mitochondrion"/>
    <property type="evidence" value="ECO:0007669"/>
    <property type="project" value="TreeGrafter"/>
</dbReference>
<dbReference type="SMART" id="SM00836">
    <property type="entry name" value="DALR_1"/>
    <property type="match status" value="1"/>
</dbReference>
<dbReference type="InterPro" id="IPR035684">
    <property type="entry name" value="ArgRS_core"/>
</dbReference>
<evidence type="ECO:0000256" key="3">
    <source>
        <dbReference type="ARBA" id="ARBA00022598"/>
    </source>
</evidence>
<comment type="catalytic activity">
    <reaction evidence="8">
        <text>tRNA(Arg) + L-arginine + ATP = L-arginyl-tRNA(Arg) + AMP + diphosphate</text>
        <dbReference type="Rhea" id="RHEA:20301"/>
        <dbReference type="Rhea" id="RHEA-COMP:9658"/>
        <dbReference type="Rhea" id="RHEA-COMP:9673"/>
        <dbReference type="ChEBI" id="CHEBI:30616"/>
        <dbReference type="ChEBI" id="CHEBI:32682"/>
        <dbReference type="ChEBI" id="CHEBI:33019"/>
        <dbReference type="ChEBI" id="CHEBI:78442"/>
        <dbReference type="ChEBI" id="CHEBI:78513"/>
        <dbReference type="ChEBI" id="CHEBI:456215"/>
        <dbReference type="EC" id="6.1.1.19"/>
    </reaction>
</comment>
<dbReference type="CDD" id="cd07956">
    <property type="entry name" value="Anticodon_Ia_Arg"/>
    <property type="match status" value="1"/>
</dbReference>
<evidence type="ECO:0000256" key="7">
    <source>
        <dbReference type="ARBA" id="ARBA00023146"/>
    </source>
</evidence>
<proteinExistence type="inferred from homology"/>